<keyword evidence="2" id="KW-0472">Membrane</keyword>
<feature type="compositionally biased region" description="Low complexity" evidence="1">
    <location>
        <begin position="146"/>
        <end position="159"/>
    </location>
</feature>
<proteinExistence type="predicted"/>
<evidence type="ECO:0000313" key="3">
    <source>
        <dbReference type="EMBL" id="GES03909.1"/>
    </source>
</evidence>
<keyword evidence="2" id="KW-1133">Transmembrane helix</keyword>
<dbReference type="InterPro" id="IPR022062">
    <property type="entry name" value="DUF3618"/>
</dbReference>
<gene>
    <name evidence="3" type="ORF">Acor_59750</name>
</gene>
<dbReference type="Pfam" id="PF12277">
    <property type="entry name" value="DUF3618"/>
    <property type="match status" value="1"/>
</dbReference>
<sequence length="171" mass="18954">MTRAHRTSSEDVAAIAEDAERTRAELGRTVAALAAKADVRSRAKSSVKSKAMSAKSTASSGAHQVADKANRHPAAVYGTTFLVAMGALARTLFRRRNMRAGMKFTGGGRGRKPMRSMRSMRSTRPMRSTGFMSFLRSMWPRKTMKAKSMPMKTMKSMKSMAKRSRPSRMMR</sequence>
<keyword evidence="2" id="KW-0812">Transmembrane</keyword>
<dbReference type="EMBL" id="BLAD01000074">
    <property type="protein sequence ID" value="GES03909.1"/>
    <property type="molecule type" value="Genomic_DNA"/>
</dbReference>
<accession>A0A5M3W6H3</accession>
<feature type="transmembrane region" description="Helical" evidence="2">
    <location>
        <begin position="74"/>
        <end position="93"/>
    </location>
</feature>
<protein>
    <recommendedName>
        <fullName evidence="5">DUF3618 domain-containing protein</fullName>
    </recommendedName>
</protein>
<evidence type="ECO:0000256" key="1">
    <source>
        <dbReference type="SAM" id="MobiDB-lite"/>
    </source>
</evidence>
<reference evidence="3 4" key="1">
    <citation type="submission" date="2019-10" db="EMBL/GenBank/DDBJ databases">
        <title>Whole genome shotgun sequence of Acrocarpospora corrugata NBRC 13972.</title>
        <authorList>
            <person name="Ichikawa N."/>
            <person name="Kimura A."/>
            <person name="Kitahashi Y."/>
            <person name="Komaki H."/>
            <person name="Oguchi A."/>
        </authorList>
    </citation>
    <scope>NUCLEOTIDE SEQUENCE [LARGE SCALE GENOMIC DNA]</scope>
    <source>
        <strain evidence="3 4">NBRC 13972</strain>
    </source>
</reference>
<keyword evidence="4" id="KW-1185">Reference proteome</keyword>
<evidence type="ECO:0000256" key="2">
    <source>
        <dbReference type="SAM" id="Phobius"/>
    </source>
</evidence>
<comment type="caution">
    <text evidence="3">The sequence shown here is derived from an EMBL/GenBank/DDBJ whole genome shotgun (WGS) entry which is preliminary data.</text>
</comment>
<evidence type="ECO:0000313" key="4">
    <source>
        <dbReference type="Proteomes" id="UP000334990"/>
    </source>
</evidence>
<feature type="region of interest" description="Disordered" evidence="1">
    <location>
        <begin position="102"/>
        <end position="125"/>
    </location>
</feature>
<dbReference type="OrthoDB" id="4641350at2"/>
<dbReference type="Proteomes" id="UP000334990">
    <property type="component" value="Unassembled WGS sequence"/>
</dbReference>
<feature type="region of interest" description="Disordered" evidence="1">
    <location>
        <begin position="42"/>
        <end position="66"/>
    </location>
</feature>
<dbReference type="RefSeq" id="WP_155340035.1">
    <property type="nucleotide sequence ID" value="NZ_BAAABN010000016.1"/>
</dbReference>
<evidence type="ECO:0008006" key="5">
    <source>
        <dbReference type="Google" id="ProtNLM"/>
    </source>
</evidence>
<feature type="compositionally biased region" description="Low complexity" evidence="1">
    <location>
        <begin position="116"/>
        <end position="125"/>
    </location>
</feature>
<feature type="region of interest" description="Disordered" evidence="1">
    <location>
        <begin position="143"/>
        <end position="171"/>
    </location>
</feature>
<organism evidence="3 4">
    <name type="scientific">Acrocarpospora corrugata</name>
    <dbReference type="NCBI Taxonomy" id="35763"/>
    <lineage>
        <taxon>Bacteria</taxon>
        <taxon>Bacillati</taxon>
        <taxon>Actinomycetota</taxon>
        <taxon>Actinomycetes</taxon>
        <taxon>Streptosporangiales</taxon>
        <taxon>Streptosporangiaceae</taxon>
        <taxon>Acrocarpospora</taxon>
    </lineage>
</organism>
<feature type="compositionally biased region" description="Basic residues" evidence="1">
    <location>
        <begin position="160"/>
        <end position="171"/>
    </location>
</feature>
<name>A0A5M3W6H3_9ACTN</name>
<feature type="compositionally biased region" description="Low complexity" evidence="1">
    <location>
        <begin position="48"/>
        <end position="60"/>
    </location>
</feature>
<dbReference type="AlphaFoldDB" id="A0A5M3W6H3"/>